<gene>
    <name evidence="1" type="ORF">H0901_24040</name>
</gene>
<name>A0A841V418_MICAE</name>
<comment type="caution">
    <text evidence="1">The sequence shown here is derived from an EMBL/GenBank/DDBJ whole genome shotgun (WGS) entry which is preliminary data.</text>
</comment>
<protein>
    <recommendedName>
        <fullName evidence="3">Transposase</fullName>
    </recommendedName>
</protein>
<reference evidence="1 2" key="1">
    <citation type="submission" date="2020-07" db="EMBL/GenBank/DDBJ databases">
        <title>Genomes of two Microcystis aeruginosa (Cyanobacteria) strains from Florida (USA) with disparate toxicogenic potential.</title>
        <authorList>
            <person name="Lefler F.W."/>
            <person name="Barbosa M."/>
            <person name="Berthold D.E."/>
            <person name="Laughinghouse H.D. IV."/>
        </authorList>
    </citation>
    <scope>NUCLEOTIDE SEQUENCE [LARGE SCALE GENOMIC DNA]</scope>
    <source>
        <strain evidence="1 2">BLCCF158</strain>
    </source>
</reference>
<dbReference type="Proteomes" id="UP000525432">
    <property type="component" value="Unassembled WGS sequence"/>
</dbReference>
<dbReference type="EMBL" id="JACEGC010000290">
    <property type="protein sequence ID" value="MBC1198213.1"/>
    <property type="molecule type" value="Genomic_DNA"/>
</dbReference>
<sequence length="299" mass="34623">MLEKVTLQVGIPLQIVADSGSNLKKGIKLYQENYPQVIYTYDVTHAMANLLKKELLADEVFQSFLSDCHQCRQQLQQTELAFAAPPSQRAQCRYFNLERLVNWATSLLNCPLDTLYQLMPLTDFQAINERLKEKFLWLDKYQNQLPSWRMMLKITRSLEKQLKTLGLNKESLNKFHKELSFLGISENLEPFKQSVFSYLESQVKMIQDDRTILATSDVLESIFGQYKRFSKRCPLQELRSMLLTIPILTMNLTKTLIKQALETIRGLDLSEWVNEIFGQSMLSKRQAVFSSADGDMKTA</sequence>
<accession>A0A841V418</accession>
<evidence type="ECO:0008006" key="3">
    <source>
        <dbReference type="Google" id="ProtNLM"/>
    </source>
</evidence>
<proteinExistence type="predicted"/>
<organism evidence="1 2">
    <name type="scientific">Microcystis aeruginosa BLCC-F158</name>
    <dbReference type="NCBI Taxonomy" id="2755316"/>
    <lineage>
        <taxon>Bacteria</taxon>
        <taxon>Bacillati</taxon>
        <taxon>Cyanobacteriota</taxon>
        <taxon>Cyanophyceae</taxon>
        <taxon>Oscillatoriophycideae</taxon>
        <taxon>Chroococcales</taxon>
        <taxon>Microcystaceae</taxon>
        <taxon>Microcystis</taxon>
    </lineage>
</organism>
<evidence type="ECO:0000313" key="1">
    <source>
        <dbReference type="EMBL" id="MBC1198213.1"/>
    </source>
</evidence>
<dbReference type="AlphaFoldDB" id="A0A841V418"/>
<evidence type="ECO:0000313" key="2">
    <source>
        <dbReference type="Proteomes" id="UP000525432"/>
    </source>
</evidence>